<dbReference type="PROSITE" id="PS51118">
    <property type="entry name" value="HTH_HXLR"/>
    <property type="match status" value="1"/>
</dbReference>
<dbReference type="GO" id="GO:0003677">
    <property type="term" value="F:DNA binding"/>
    <property type="evidence" value="ECO:0007669"/>
    <property type="project" value="UniProtKB-KW"/>
</dbReference>
<feature type="domain" description="HTH hxlR-type" evidence="4">
    <location>
        <begin position="29"/>
        <end position="127"/>
    </location>
</feature>
<protein>
    <recommendedName>
        <fullName evidence="4">HTH hxlR-type domain-containing protein</fullName>
    </recommendedName>
</protein>
<evidence type="ECO:0000259" key="4">
    <source>
        <dbReference type="PROSITE" id="PS51118"/>
    </source>
</evidence>
<organism evidence="5">
    <name type="scientific">Klebsiella pneumoniae</name>
    <dbReference type="NCBI Taxonomy" id="573"/>
    <lineage>
        <taxon>Bacteria</taxon>
        <taxon>Pseudomonadati</taxon>
        <taxon>Pseudomonadota</taxon>
        <taxon>Gammaproteobacteria</taxon>
        <taxon>Enterobacterales</taxon>
        <taxon>Enterobacteriaceae</taxon>
        <taxon>Klebsiella/Raoultella group</taxon>
        <taxon>Klebsiella</taxon>
        <taxon>Klebsiella pneumoniae complex</taxon>
    </lineage>
</organism>
<dbReference type="Pfam" id="PF01638">
    <property type="entry name" value="HxlR"/>
    <property type="match status" value="1"/>
</dbReference>
<dbReference type="InterPro" id="IPR036388">
    <property type="entry name" value="WH-like_DNA-bd_sf"/>
</dbReference>
<gene>
    <name evidence="5" type="ORF">INF167p1_00138</name>
</gene>
<evidence type="ECO:0000256" key="2">
    <source>
        <dbReference type="ARBA" id="ARBA00023125"/>
    </source>
</evidence>
<evidence type="ECO:0000256" key="3">
    <source>
        <dbReference type="ARBA" id="ARBA00023163"/>
    </source>
</evidence>
<dbReference type="PROSITE" id="PS51257">
    <property type="entry name" value="PROKAR_LIPOPROTEIN"/>
    <property type="match status" value="1"/>
</dbReference>
<dbReference type="PANTHER" id="PTHR33204">
    <property type="entry name" value="TRANSCRIPTIONAL REGULATOR, MARR FAMILY"/>
    <property type="match status" value="1"/>
</dbReference>
<keyword evidence="1" id="KW-0805">Transcription regulation</keyword>
<reference evidence="5" key="1">
    <citation type="submission" date="2016-12" db="EMBL/GenBank/DDBJ databases">
        <title>Frequent emergence of pathogenic lineages of Klebsiella pneumoniae via mobilisation of yersiniabactin and colibactin.</title>
        <authorList>
            <person name="Lam M.M.C."/>
            <person name="Wick R.R."/>
            <person name="Wyres K.L."/>
            <person name="Gorrie C."/>
            <person name="Judd L."/>
            <person name="Jenney A."/>
            <person name="Holt K.E."/>
        </authorList>
    </citation>
    <scope>NUCLEOTIDE SEQUENCE</scope>
    <source>
        <strain evidence="5">INF167</strain>
        <plasmid evidence="5">INF167_p0001</plasmid>
    </source>
</reference>
<sequence length="131" mass="14612">MTLIKDQVRDNASASEMPAITCNVMAAGCPSRQVLQHLSSRWGVLIMVALLSETHRFSSLRRRIEGVSERMLAQTLQSLESDGMIKRYSYDTIPPHVEYSLTPLGRVVAVKLQELVSIIEASQAEILNNSR</sequence>
<proteinExistence type="predicted"/>
<dbReference type="AlphaFoldDB" id="A0A2L1KT93"/>
<dbReference type="InterPro" id="IPR002577">
    <property type="entry name" value="HTH_HxlR"/>
</dbReference>
<keyword evidence="2" id="KW-0238">DNA-binding</keyword>
<evidence type="ECO:0000313" key="5">
    <source>
        <dbReference type="EMBL" id="AVE25712.1"/>
    </source>
</evidence>
<dbReference type="EMBL" id="KY454639">
    <property type="protein sequence ID" value="AVE25712.1"/>
    <property type="molecule type" value="Genomic_DNA"/>
</dbReference>
<accession>A0A2L1KT93</accession>
<geneLocation type="plasmid" evidence="5">
    <name>INF167_p0001</name>
</geneLocation>
<dbReference type="Gene3D" id="1.10.10.10">
    <property type="entry name" value="Winged helix-like DNA-binding domain superfamily/Winged helix DNA-binding domain"/>
    <property type="match status" value="1"/>
</dbReference>
<keyword evidence="5" id="KW-0614">Plasmid</keyword>
<keyword evidence="3" id="KW-0804">Transcription</keyword>
<dbReference type="PANTHER" id="PTHR33204:SF37">
    <property type="entry name" value="HTH-TYPE TRANSCRIPTIONAL REGULATOR YODB"/>
    <property type="match status" value="1"/>
</dbReference>
<name>A0A2L1KT93_KLEPN</name>
<evidence type="ECO:0000256" key="1">
    <source>
        <dbReference type="ARBA" id="ARBA00023015"/>
    </source>
</evidence>
<dbReference type="SUPFAM" id="SSF46785">
    <property type="entry name" value="Winged helix' DNA-binding domain"/>
    <property type="match status" value="1"/>
</dbReference>
<dbReference type="InterPro" id="IPR036390">
    <property type="entry name" value="WH_DNA-bd_sf"/>
</dbReference>